<evidence type="ECO:0000313" key="3">
    <source>
        <dbReference type="Proteomes" id="UP000479710"/>
    </source>
</evidence>
<evidence type="ECO:0000313" key="2">
    <source>
        <dbReference type="EMBL" id="KAF0887757.1"/>
    </source>
</evidence>
<evidence type="ECO:0008006" key="4">
    <source>
        <dbReference type="Google" id="ProtNLM"/>
    </source>
</evidence>
<accession>A0A6G1BJ79</accession>
<proteinExistence type="predicted"/>
<evidence type="ECO:0000256" key="1">
    <source>
        <dbReference type="SAM" id="SignalP"/>
    </source>
</evidence>
<reference evidence="2 3" key="1">
    <citation type="submission" date="2019-11" db="EMBL/GenBank/DDBJ databases">
        <title>Whole genome sequence of Oryza granulata.</title>
        <authorList>
            <person name="Li W."/>
        </authorList>
    </citation>
    <scope>NUCLEOTIDE SEQUENCE [LARGE SCALE GENOMIC DNA]</scope>
    <source>
        <strain evidence="3">cv. Menghai</strain>
        <tissue evidence="2">Leaf</tissue>
    </source>
</reference>
<keyword evidence="3" id="KW-1185">Reference proteome</keyword>
<protein>
    <recommendedName>
        <fullName evidence="4">Glucan endo-1,3-beta-D-glucosidase</fullName>
    </recommendedName>
</protein>
<dbReference type="Gene3D" id="3.20.20.80">
    <property type="entry name" value="Glycosidases"/>
    <property type="match status" value="1"/>
</dbReference>
<keyword evidence="1" id="KW-0732">Signal</keyword>
<dbReference type="Proteomes" id="UP000479710">
    <property type="component" value="Unassembled WGS sequence"/>
</dbReference>
<gene>
    <name evidence="2" type="ORF">E2562_003990</name>
</gene>
<feature type="signal peptide" evidence="1">
    <location>
        <begin position="1"/>
        <end position="21"/>
    </location>
</feature>
<comment type="caution">
    <text evidence="2">The sequence shown here is derived from an EMBL/GenBank/DDBJ whole genome shotgun (WGS) entry which is preliminary data.</text>
</comment>
<dbReference type="SUPFAM" id="SSF51445">
    <property type="entry name" value="(Trans)glycosidases"/>
    <property type="match status" value="1"/>
</dbReference>
<dbReference type="InterPro" id="IPR017853">
    <property type="entry name" value="GH"/>
</dbReference>
<feature type="chain" id="PRO_5026291158" description="Glucan endo-1,3-beta-D-glucosidase" evidence="1">
    <location>
        <begin position="22"/>
        <end position="129"/>
    </location>
</feature>
<sequence length="129" mass="13553">MGAWAALLALLLALSAQGARSAEAAVGVNWGTVSSVVVDLLRTNQIGKVKLFDADPAVLRALAGNGIQVLYQVNKVLLPMAIYGTLAKNISTAVLNKKLVFSVNKKTDKPYAGGLRQFGDSLSQHLCSS</sequence>
<dbReference type="AlphaFoldDB" id="A0A6G1BJ79"/>
<organism evidence="2 3">
    <name type="scientific">Oryza meyeriana var. granulata</name>
    <dbReference type="NCBI Taxonomy" id="110450"/>
    <lineage>
        <taxon>Eukaryota</taxon>
        <taxon>Viridiplantae</taxon>
        <taxon>Streptophyta</taxon>
        <taxon>Embryophyta</taxon>
        <taxon>Tracheophyta</taxon>
        <taxon>Spermatophyta</taxon>
        <taxon>Magnoliopsida</taxon>
        <taxon>Liliopsida</taxon>
        <taxon>Poales</taxon>
        <taxon>Poaceae</taxon>
        <taxon>BOP clade</taxon>
        <taxon>Oryzoideae</taxon>
        <taxon>Oryzeae</taxon>
        <taxon>Oryzinae</taxon>
        <taxon>Oryza</taxon>
        <taxon>Oryza meyeriana</taxon>
    </lineage>
</organism>
<name>A0A6G1BJ79_9ORYZ</name>
<dbReference type="OrthoDB" id="784172at2759"/>
<dbReference type="EMBL" id="SPHZ02000012">
    <property type="protein sequence ID" value="KAF0887757.1"/>
    <property type="molecule type" value="Genomic_DNA"/>
</dbReference>